<feature type="compositionally biased region" description="Polar residues" evidence="1">
    <location>
        <begin position="205"/>
        <end position="218"/>
    </location>
</feature>
<gene>
    <name evidence="2" type="ORF">UFOVP92_40</name>
</gene>
<proteinExistence type="predicted"/>
<feature type="region of interest" description="Disordered" evidence="1">
    <location>
        <begin position="205"/>
        <end position="231"/>
    </location>
</feature>
<organism evidence="2">
    <name type="scientific">uncultured Caudovirales phage</name>
    <dbReference type="NCBI Taxonomy" id="2100421"/>
    <lineage>
        <taxon>Viruses</taxon>
        <taxon>Duplodnaviria</taxon>
        <taxon>Heunggongvirae</taxon>
        <taxon>Uroviricota</taxon>
        <taxon>Caudoviricetes</taxon>
        <taxon>Peduoviridae</taxon>
        <taxon>Maltschvirus</taxon>
        <taxon>Maltschvirus maltsch</taxon>
    </lineage>
</organism>
<protein>
    <recommendedName>
        <fullName evidence="3">DNA transfer protein</fullName>
    </recommendedName>
</protein>
<sequence length="231" mass="23840">MPWIGAAIGAGASLLGGAMQSNAVSNASNQQSAATDASIAEQRRQYDLTRGDYAPYREAGTKALGQLQGEMGAMPSAQDVMNSPGYQFGLQQGQQAIDRKTAAAGGRVSGAALKSAAEYGTNYATTGYNAEYQRRQDRLNRLASLAGIGQSATGSSSAAGSYIANQTSNLISSQGNAGGAATMAQGNIWGNTVNQLGAIGQRWANTPQRPTQSQTNPVFDSYGLNVGSYNP</sequence>
<reference evidence="2" key="1">
    <citation type="submission" date="2020-04" db="EMBL/GenBank/DDBJ databases">
        <authorList>
            <person name="Chiriac C."/>
            <person name="Salcher M."/>
            <person name="Ghai R."/>
            <person name="Kavagutti S V."/>
        </authorList>
    </citation>
    <scope>NUCLEOTIDE SEQUENCE</scope>
</reference>
<name>A0A6J5L2M8_9CAUD</name>
<evidence type="ECO:0000256" key="1">
    <source>
        <dbReference type="SAM" id="MobiDB-lite"/>
    </source>
</evidence>
<evidence type="ECO:0008006" key="3">
    <source>
        <dbReference type="Google" id="ProtNLM"/>
    </source>
</evidence>
<dbReference type="EMBL" id="LR796211">
    <property type="protein sequence ID" value="CAB4127566.1"/>
    <property type="molecule type" value="Genomic_DNA"/>
</dbReference>
<evidence type="ECO:0000313" key="2">
    <source>
        <dbReference type="EMBL" id="CAB4127566.1"/>
    </source>
</evidence>
<accession>A0A6J5L2M8</accession>